<name>A5N594_CLOK5</name>
<protein>
    <submittedName>
        <fullName evidence="2">Uncharacterized protein</fullName>
    </submittedName>
</protein>
<dbReference type="AlphaFoldDB" id="A5N594"/>
<reference evidence="2 3" key="1">
    <citation type="journal article" date="2008" name="Proc. Natl. Acad. Sci. U.S.A.">
        <title>The genome of Clostridium kluyveri, a strict anaerobe with unique metabolic features.</title>
        <authorList>
            <person name="Seedorf H."/>
            <person name="Fricke W.F."/>
            <person name="Veith B."/>
            <person name="Brueggemann H."/>
            <person name="Liesegang H."/>
            <person name="Strittmatter A."/>
            <person name="Miethke M."/>
            <person name="Buckel W."/>
            <person name="Hinderberger J."/>
            <person name="Li F."/>
            <person name="Hagemeier C."/>
            <person name="Thauer R.K."/>
            <person name="Gottschalk G."/>
        </authorList>
    </citation>
    <scope>NUCLEOTIDE SEQUENCE [LARGE SCALE GENOMIC DNA]</scope>
    <source>
        <strain evidence="3">ATCC 8527 / DSM 555 / NCIMB 10680</strain>
    </source>
</reference>
<evidence type="ECO:0000313" key="2">
    <source>
        <dbReference type="EMBL" id="EDK32475.1"/>
    </source>
</evidence>
<keyword evidence="3" id="KW-1185">Reference proteome</keyword>
<evidence type="ECO:0000313" key="3">
    <source>
        <dbReference type="Proteomes" id="UP000002411"/>
    </source>
</evidence>
<dbReference type="eggNOG" id="ENOG5032UTM">
    <property type="taxonomic scope" value="Bacteria"/>
</dbReference>
<organism evidence="2 3">
    <name type="scientific">Clostridium kluyveri (strain ATCC 8527 / DSM 555 / NBRC 12016 / NCIMB 10680 / K1)</name>
    <dbReference type="NCBI Taxonomy" id="431943"/>
    <lineage>
        <taxon>Bacteria</taxon>
        <taxon>Bacillati</taxon>
        <taxon>Bacillota</taxon>
        <taxon>Clostridia</taxon>
        <taxon>Eubacteriales</taxon>
        <taxon>Clostridiaceae</taxon>
        <taxon>Clostridium</taxon>
    </lineage>
</organism>
<dbReference type="EMBL" id="CP000673">
    <property type="protein sequence ID" value="EDK32475.1"/>
    <property type="molecule type" value="Genomic_DNA"/>
</dbReference>
<dbReference type="KEGG" id="ckl:CKL_0421"/>
<keyword evidence="1" id="KW-0472">Membrane</keyword>
<proteinExistence type="predicted"/>
<sequence length="125" mass="13722">MGIISIVLFIVVTFQSCAAGIGNALSSNKEISESAGLFLAFCMLIAGIISIIFKSNKGMTITAIVIYVIAFIIGIANVGTIYKDLIVWSILNLIFAALLPFHMFEYMEWYGSDKQNNVENNDTKE</sequence>
<feature type="transmembrane region" description="Helical" evidence="1">
    <location>
        <begin position="85"/>
        <end position="104"/>
    </location>
</feature>
<evidence type="ECO:0000256" key="1">
    <source>
        <dbReference type="SAM" id="Phobius"/>
    </source>
</evidence>
<dbReference type="RefSeq" id="WP_011988990.1">
    <property type="nucleotide sequence ID" value="NC_009706.1"/>
</dbReference>
<feature type="transmembrane region" description="Helical" evidence="1">
    <location>
        <begin position="35"/>
        <end position="53"/>
    </location>
</feature>
<dbReference type="Proteomes" id="UP000002411">
    <property type="component" value="Chromosome"/>
</dbReference>
<dbReference type="HOGENOM" id="CLU_165396_0_0_9"/>
<accession>A5N594</accession>
<keyword evidence="1" id="KW-1133">Transmembrane helix</keyword>
<feature type="transmembrane region" description="Helical" evidence="1">
    <location>
        <begin position="60"/>
        <end position="79"/>
    </location>
</feature>
<gene>
    <name evidence="2" type="ordered locus">CKL_0421</name>
</gene>
<keyword evidence="1" id="KW-0812">Transmembrane</keyword>